<evidence type="ECO:0000313" key="2">
    <source>
        <dbReference type="Proteomes" id="UP000074914"/>
    </source>
</evidence>
<reference evidence="1 2" key="1">
    <citation type="submission" date="2015-11" db="EMBL/GenBank/DDBJ databases">
        <title>Exploring the genomic traits of fungus-feeding bacterial genus Collimonas.</title>
        <authorList>
            <person name="Song C."/>
            <person name="Schmidt R."/>
            <person name="de Jager V."/>
            <person name="Krzyzanowska D."/>
            <person name="Jongedijk E."/>
            <person name="Cankar K."/>
            <person name="Beekwilder J."/>
            <person name="van Veen A."/>
            <person name="de Boer W."/>
            <person name="van Veen J.A."/>
            <person name="Garbeva P."/>
        </authorList>
    </citation>
    <scope>NUCLEOTIDE SEQUENCE [LARGE SCALE GENOMIC DNA]</scope>
    <source>
        <strain evidence="1 2">Ter291</strain>
    </source>
</reference>
<accession>A0ABM5Z9G3</accession>
<proteinExistence type="predicted"/>
<evidence type="ECO:0000313" key="1">
    <source>
        <dbReference type="EMBL" id="AMP15773.1"/>
    </source>
</evidence>
<name>A0ABM5Z9G3_9BURK</name>
<dbReference type="EMBL" id="CP013236">
    <property type="protein sequence ID" value="AMP15773.1"/>
    <property type="molecule type" value="Genomic_DNA"/>
</dbReference>
<sequence length="66" mass="7269">MSAEQHHREVGNIDWIALGYSGDEQFCQAFTAAFGNVVPSTETLLALEAQFRLHGLCYQVDGVVVQ</sequence>
<protein>
    <submittedName>
        <fullName evidence="1">Uncharacterized protein</fullName>
    </submittedName>
</protein>
<keyword evidence="2" id="KW-1185">Reference proteome</keyword>
<dbReference type="Proteomes" id="UP000074914">
    <property type="component" value="Chromosome"/>
</dbReference>
<organism evidence="1 2">
    <name type="scientific">Collimonas pratensis</name>
    <dbReference type="NCBI Taxonomy" id="279113"/>
    <lineage>
        <taxon>Bacteria</taxon>
        <taxon>Pseudomonadati</taxon>
        <taxon>Pseudomonadota</taxon>
        <taxon>Betaproteobacteria</taxon>
        <taxon>Burkholderiales</taxon>
        <taxon>Oxalobacteraceae</taxon>
        <taxon>Collimonas</taxon>
    </lineage>
</organism>
<gene>
    <name evidence="1" type="ORF">CPter291_3538</name>
</gene>